<protein>
    <submittedName>
        <fullName evidence="1">Uncharacterized protein</fullName>
    </submittedName>
</protein>
<organism evidence="1 2">
    <name type="scientific">Plutella xylostella</name>
    <name type="common">Diamondback moth</name>
    <name type="synonym">Plutella maculipennis</name>
    <dbReference type="NCBI Taxonomy" id="51655"/>
    <lineage>
        <taxon>Eukaryota</taxon>
        <taxon>Metazoa</taxon>
        <taxon>Ecdysozoa</taxon>
        <taxon>Arthropoda</taxon>
        <taxon>Hexapoda</taxon>
        <taxon>Insecta</taxon>
        <taxon>Pterygota</taxon>
        <taxon>Neoptera</taxon>
        <taxon>Endopterygota</taxon>
        <taxon>Lepidoptera</taxon>
        <taxon>Glossata</taxon>
        <taxon>Ditrysia</taxon>
        <taxon>Yponomeutoidea</taxon>
        <taxon>Plutellidae</taxon>
        <taxon>Plutella</taxon>
    </lineage>
</organism>
<accession>A0ABQ7QA29</accession>
<dbReference type="EMBL" id="JAHIBW010000018">
    <property type="protein sequence ID" value="KAG7302102.1"/>
    <property type="molecule type" value="Genomic_DNA"/>
</dbReference>
<name>A0ABQ7QA29_PLUXY</name>
<evidence type="ECO:0000313" key="1">
    <source>
        <dbReference type="EMBL" id="KAG7302102.1"/>
    </source>
</evidence>
<dbReference type="Proteomes" id="UP000823941">
    <property type="component" value="Chromosome 18"/>
</dbReference>
<evidence type="ECO:0000313" key="2">
    <source>
        <dbReference type="Proteomes" id="UP000823941"/>
    </source>
</evidence>
<gene>
    <name evidence="1" type="ORF">JYU34_013562</name>
</gene>
<proteinExistence type="predicted"/>
<sequence length="54" mass="5498">MPLSEEVMRGGGPVCAALGAVAPRTPAGTHVPPTHLAAPLRDNPLLNKQVKTCG</sequence>
<reference evidence="1 2" key="1">
    <citation type="submission" date="2021-06" db="EMBL/GenBank/DDBJ databases">
        <title>A haploid diamondback moth (Plutella xylostella L.) genome assembly resolves 31 chromosomes and identifies a diamide resistance mutation.</title>
        <authorList>
            <person name="Ward C.M."/>
            <person name="Perry K.D."/>
            <person name="Baker G."/>
            <person name="Powis K."/>
            <person name="Heckel D.G."/>
            <person name="Baxter S.W."/>
        </authorList>
    </citation>
    <scope>NUCLEOTIDE SEQUENCE [LARGE SCALE GENOMIC DNA]</scope>
    <source>
        <strain evidence="1 2">LV</strain>
        <tissue evidence="1">Single pupa</tissue>
    </source>
</reference>
<comment type="caution">
    <text evidence="1">The sequence shown here is derived from an EMBL/GenBank/DDBJ whole genome shotgun (WGS) entry which is preliminary data.</text>
</comment>
<keyword evidence="2" id="KW-1185">Reference proteome</keyword>